<organism evidence="1 2">
    <name type="scientific">Candidatus Methylacidithermus pantelleriae</name>
    <dbReference type="NCBI Taxonomy" id="2744239"/>
    <lineage>
        <taxon>Bacteria</taxon>
        <taxon>Pseudomonadati</taxon>
        <taxon>Verrucomicrobiota</taxon>
        <taxon>Methylacidiphilae</taxon>
        <taxon>Methylacidiphilales</taxon>
        <taxon>Methylacidiphilaceae</taxon>
        <taxon>Candidatus Methylacidithermus</taxon>
    </lineage>
</organism>
<dbReference type="EMBL" id="CAJNOB010000001">
    <property type="protein sequence ID" value="CAF0689298.1"/>
    <property type="molecule type" value="Genomic_DNA"/>
</dbReference>
<name>A0A8J2BJB1_9BACT</name>
<reference evidence="1" key="1">
    <citation type="submission" date="2021-02" db="EMBL/GenBank/DDBJ databases">
        <authorList>
            <person name="Cremers G."/>
            <person name="Picone N."/>
        </authorList>
    </citation>
    <scope>NUCLEOTIDE SEQUENCE</scope>
    <source>
        <strain evidence="1">PQ17</strain>
    </source>
</reference>
<dbReference type="Proteomes" id="UP000663859">
    <property type="component" value="Unassembled WGS sequence"/>
</dbReference>
<evidence type="ECO:0000313" key="2">
    <source>
        <dbReference type="Proteomes" id="UP000663859"/>
    </source>
</evidence>
<evidence type="ECO:0000313" key="1">
    <source>
        <dbReference type="EMBL" id="CAF0689298.1"/>
    </source>
</evidence>
<dbReference type="AlphaFoldDB" id="A0A8J2BJB1"/>
<accession>A0A8J2BJB1</accession>
<gene>
    <name evidence="1" type="ORF">MPNT_10176</name>
</gene>
<comment type="caution">
    <text evidence="1">The sequence shown here is derived from an EMBL/GenBank/DDBJ whole genome shotgun (WGS) entry which is preliminary data.</text>
</comment>
<protein>
    <submittedName>
        <fullName evidence="1">Uncharacterized protein</fullName>
    </submittedName>
</protein>
<sequence>MRAAFLTLTSEELSRLTTCALWAGGSRVFLLDGGFCFAQVGQLILPS</sequence>
<keyword evidence="2" id="KW-1185">Reference proteome</keyword>
<proteinExistence type="predicted"/>